<dbReference type="EMBL" id="LNIX01000011">
    <property type="protein sequence ID" value="OXA49071.1"/>
    <property type="molecule type" value="Genomic_DNA"/>
</dbReference>
<reference evidence="3 4" key="1">
    <citation type="submission" date="2015-12" db="EMBL/GenBank/DDBJ databases">
        <title>The genome of Folsomia candida.</title>
        <authorList>
            <person name="Faddeeva A."/>
            <person name="Derks M.F."/>
            <person name="Anvar Y."/>
            <person name="Smit S."/>
            <person name="Van Straalen N."/>
            <person name="Roelofs D."/>
        </authorList>
    </citation>
    <scope>NUCLEOTIDE SEQUENCE [LARGE SCALE GENOMIC DNA]</scope>
    <source>
        <strain evidence="3 4">VU population</strain>
        <tissue evidence="3">Whole body</tissue>
    </source>
</reference>
<gene>
    <name evidence="3" type="ORF">Fcan01_16290</name>
</gene>
<name>A0A226DWJ8_FOLCA</name>
<feature type="transmembrane region" description="Helical" evidence="2">
    <location>
        <begin position="434"/>
        <end position="457"/>
    </location>
</feature>
<evidence type="ECO:0000313" key="4">
    <source>
        <dbReference type="Proteomes" id="UP000198287"/>
    </source>
</evidence>
<keyword evidence="2" id="KW-0812">Transmembrane</keyword>
<keyword evidence="4" id="KW-1185">Reference proteome</keyword>
<evidence type="ECO:0000256" key="2">
    <source>
        <dbReference type="SAM" id="Phobius"/>
    </source>
</evidence>
<evidence type="ECO:0000256" key="1">
    <source>
        <dbReference type="SAM" id="MobiDB-lite"/>
    </source>
</evidence>
<sequence>MATTVGSFGAINSPKFPVLPPLEPGYLLRRDNGFIRDENLVKFLHTGEYYKDHKVRRKLGKHGKFGGQRPLPPAPTIPQSAADQEFDDFQRAKLFGTLVAMIGSSGLIVPLLTAAILPFELLNPNLLLAKSLALLAIPVGVMSYGRSLKDDHTHREKRSIVFFNRLFNPPATNFNLKNVSSPENSTLAGSTTPTTTTMRPVLSITAAPPQWQQQCIQRLACQGFRLEPLPVFLLRETLKLSGGNTGAGNSSSSTVDGGGVVVARANRPRHKKGSGGKRKNLAKYALGKIKVPVKKGAGGSSSSSEVPEIPPDLEGWFNPAPNPPITTTTRKPRPTTEAEVEVEMGTEMTTNSPDMMKDDILKEGATTKKVPAFYKVSTTTPTPKKEETYYPTPNPCLSNIRLIVTGTGIHECVSLYRCIQVLEKSYNAYITRGLLPTMIFCSPAVQVFGLFVCISFHDELEMPEFLVFPLLFVNGVINNVVTFTMAAGVQNKSFKALLAIRQKIEMAQRQPVVARELKSCSVMKIRVTEGSWVDRATPLILQTFCFNQTVSLIVLRSSRA</sequence>
<evidence type="ECO:0000313" key="3">
    <source>
        <dbReference type="EMBL" id="OXA49071.1"/>
    </source>
</evidence>
<dbReference type="Proteomes" id="UP000198287">
    <property type="component" value="Unassembled WGS sequence"/>
</dbReference>
<accession>A0A226DWJ8</accession>
<keyword evidence="2" id="KW-1133">Transmembrane helix</keyword>
<organism evidence="3 4">
    <name type="scientific">Folsomia candida</name>
    <name type="common">Springtail</name>
    <dbReference type="NCBI Taxonomy" id="158441"/>
    <lineage>
        <taxon>Eukaryota</taxon>
        <taxon>Metazoa</taxon>
        <taxon>Ecdysozoa</taxon>
        <taxon>Arthropoda</taxon>
        <taxon>Hexapoda</taxon>
        <taxon>Collembola</taxon>
        <taxon>Entomobryomorpha</taxon>
        <taxon>Isotomoidea</taxon>
        <taxon>Isotomidae</taxon>
        <taxon>Proisotominae</taxon>
        <taxon>Folsomia</taxon>
    </lineage>
</organism>
<feature type="region of interest" description="Disordered" evidence="1">
    <location>
        <begin position="313"/>
        <end position="338"/>
    </location>
</feature>
<keyword evidence="2" id="KW-0472">Membrane</keyword>
<feature type="transmembrane region" description="Helical" evidence="2">
    <location>
        <begin position="469"/>
        <end position="489"/>
    </location>
</feature>
<comment type="caution">
    <text evidence="3">The sequence shown here is derived from an EMBL/GenBank/DDBJ whole genome shotgun (WGS) entry which is preliminary data.</text>
</comment>
<dbReference type="AlphaFoldDB" id="A0A226DWJ8"/>
<protein>
    <submittedName>
        <fullName evidence="3">Uncharacterized protein</fullName>
    </submittedName>
</protein>
<feature type="transmembrane region" description="Helical" evidence="2">
    <location>
        <begin position="94"/>
        <end position="119"/>
    </location>
</feature>
<proteinExistence type="predicted"/>
<feature type="transmembrane region" description="Helical" evidence="2">
    <location>
        <begin position="125"/>
        <end position="145"/>
    </location>
</feature>